<feature type="chain" id="PRO_5012815899" evidence="1">
    <location>
        <begin position="23"/>
        <end position="835"/>
    </location>
</feature>
<accession>A0A1M5EF04</accession>
<evidence type="ECO:0000256" key="1">
    <source>
        <dbReference type="SAM" id="SignalP"/>
    </source>
</evidence>
<dbReference type="GO" id="GO:0005975">
    <property type="term" value="P:carbohydrate metabolic process"/>
    <property type="evidence" value="ECO:0007669"/>
    <property type="project" value="InterPro"/>
</dbReference>
<dbReference type="SUPFAM" id="SSF48208">
    <property type="entry name" value="Six-hairpin glycosidases"/>
    <property type="match status" value="1"/>
</dbReference>
<evidence type="ECO:0000259" key="3">
    <source>
        <dbReference type="Pfam" id="PF21307"/>
    </source>
</evidence>
<dbReference type="PIRSF" id="PIRSF007663">
    <property type="entry name" value="UCP007663"/>
    <property type="match status" value="1"/>
</dbReference>
<dbReference type="InterPro" id="IPR008928">
    <property type="entry name" value="6-hairpin_glycosidase_sf"/>
</dbReference>
<organism evidence="5 6">
    <name type="scientific">Bacteroides luti</name>
    <dbReference type="NCBI Taxonomy" id="1297750"/>
    <lineage>
        <taxon>Bacteria</taxon>
        <taxon>Pseudomonadati</taxon>
        <taxon>Bacteroidota</taxon>
        <taxon>Bacteroidia</taxon>
        <taxon>Bacteroidales</taxon>
        <taxon>Bacteroidaceae</taxon>
        <taxon>Bacteroides</taxon>
    </lineage>
</organism>
<dbReference type="GO" id="GO:0004560">
    <property type="term" value="F:alpha-L-fucosidase activity"/>
    <property type="evidence" value="ECO:0007669"/>
    <property type="project" value="InterPro"/>
</dbReference>
<dbReference type="Pfam" id="PF21307">
    <property type="entry name" value="Glyco_hydro_95_C"/>
    <property type="match status" value="1"/>
</dbReference>
<name>A0A1M5EF04_9BACE</name>
<evidence type="ECO:0000313" key="6">
    <source>
        <dbReference type="Proteomes" id="UP000184509"/>
    </source>
</evidence>
<keyword evidence="1" id="KW-0732">Signal</keyword>
<gene>
    <name evidence="5" type="ORF">SAMN05444405_113101</name>
</gene>
<dbReference type="InterPro" id="IPR027414">
    <property type="entry name" value="GH95_N_dom"/>
</dbReference>
<dbReference type="Pfam" id="PF14498">
    <property type="entry name" value="Glyco_hyd_65N_2"/>
    <property type="match status" value="1"/>
</dbReference>
<dbReference type="InterPro" id="IPR012341">
    <property type="entry name" value="6hp_glycosidase-like_sf"/>
</dbReference>
<dbReference type="AlphaFoldDB" id="A0A1M5EF04"/>
<dbReference type="STRING" id="1297750.SAMN05444405_113101"/>
<evidence type="ECO:0000259" key="4">
    <source>
        <dbReference type="Pfam" id="PF22124"/>
    </source>
</evidence>
<evidence type="ECO:0000313" key="5">
    <source>
        <dbReference type="EMBL" id="SHF77652.1"/>
    </source>
</evidence>
<feature type="domain" description="Glycosyl hydrolase family 95 N-terminal" evidence="2">
    <location>
        <begin position="38"/>
        <end position="287"/>
    </location>
</feature>
<dbReference type="Pfam" id="PF22124">
    <property type="entry name" value="Glyco_hydro_95_cat"/>
    <property type="match status" value="1"/>
</dbReference>
<reference evidence="5 6" key="1">
    <citation type="submission" date="2016-11" db="EMBL/GenBank/DDBJ databases">
        <authorList>
            <person name="Jaros S."/>
            <person name="Januszkiewicz K."/>
            <person name="Wedrychowicz H."/>
        </authorList>
    </citation>
    <scope>NUCLEOTIDE SEQUENCE [LARGE SCALE GENOMIC DNA]</scope>
    <source>
        <strain evidence="5 6">DSM 26991</strain>
    </source>
</reference>
<dbReference type="PANTHER" id="PTHR31084">
    <property type="entry name" value="ALPHA-L-FUCOSIDASE 2"/>
    <property type="match status" value="1"/>
</dbReference>
<feature type="signal peptide" evidence="1">
    <location>
        <begin position="1"/>
        <end position="22"/>
    </location>
</feature>
<dbReference type="Proteomes" id="UP000184509">
    <property type="component" value="Unassembled WGS sequence"/>
</dbReference>
<evidence type="ECO:0000259" key="2">
    <source>
        <dbReference type="Pfam" id="PF14498"/>
    </source>
</evidence>
<dbReference type="InterPro" id="IPR049053">
    <property type="entry name" value="AFCA-like_C"/>
</dbReference>
<dbReference type="RefSeq" id="WP_073402897.1">
    <property type="nucleotide sequence ID" value="NZ_FQTV01000013.1"/>
</dbReference>
<dbReference type="PANTHER" id="PTHR31084:SF0">
    <property type="entry name" value="ALPHA-L-FUCOSIDASE 2"/>
    <property type="match status" value="1"/>
</dbReference>
<dbReference type="Gene3D" id="1.50.10.10">
    <property type="match status" value="1"/>
</dbReference>
<dbReference type="InterPro" id="IPR016518">
    <property type="entry name" value="Alpha-L-fucosidase"/>
</dbReference>
<feature type="domain" description="Glycosyl hydrolase family 95 catalytic" evidence="4">
    <location>
        <begin position="308"/>
        <end position="736"/>
    </location>
</feature>
<sequence length="835" mass="93633">MKKGFSKFLIFFLALFSTTSFSVNAKKSGDIADPNLRLHYNSPAKLWEETLPLGNGRLGMMPDGGVEKELIVLNDITMWSGSEANYNNPEAATYLPQIRALLLQGKNEEAQDVMYKHFVPVKPEKGGTYGSYQMLGNLVIDYTYKKEAKKNSPDYNRPDSYERELDLNNAVSKTHFYKDGIEYIREYFVSRTKDVMVIRISSPNVIGAVSFKAMLNRPEKAKIRAEKNQLVMEGVLDSGVDGKDGVSFTAKLRAKTHGGSVSVKDDVLEIKNANSVELYISAGTDFKIGGQQYKTSVDSLMNKAFAISYNKIKNDHIADYASYFNRVKLNIGNVNSMSANYQHKLQLTTDERIRLFQLDDDPALAALYMQYGRYLFISSTRPGTLPPNLQGLWANTISTPWNGDYHLNINIQMNYWLMEPGNLSDLYHPLLSLTSNLKDSGEKSAKAFYGDKAKGWVAHMMTNVWNYTAPGEHPSWGATNTGGAWLCAHLWDHYEFLGDNKTEDGQSYLKQIYPILKGASEFFLSTMIEEPTHGWLVTAPSSSPENSFYTKEGSEPVSICMGPTMDNELVRELFSNVIKASQILGCDEEYRKQLSDASLKLPPFQISKDGYLMEWLEDYKETDIHHRHVSHLYGLHPGNQITLSKTPKLAEACKVTLNRRGDEATGWSRAWKMNFWSRLGDGNRAYKLFKSLLTPSYPPETPSKRGGGTFPNLFCAHPPFQIDGNFGGAAGIMEMLLQSHEGFINLLPAIPTTWDEGTFNGLKARGGATIDVSWKNGKPTFATIKSAYGGTYKLKVPESVTTVQVKGKGINKKFSKEKFIEIPIHKGARVEVRFK</sequence>
<dbReference type="OrthoDB" id="9802600at2"/>
<proteinExistence type="predicted"/>
<protein>
    <submittedName>
        <fullName evidence="5">Alpha-L-fucosidase 2</fullName>
    </submittedName>
</protein>
<keyword evidence="6" id="KW-1185">Reference proteome</keyword>
<feature type="domain" description="Alpha fucosidase A-like C-terminal" evidence="3">
    <location>
        <begin position="738"/>
        <end position="829"/>
    </location>
</feature>
<dbReference type="EMBL" id="FQTV01000013">
    <property type="protein sequence ID" value="SHF77652.1"/>
    <property type="molecule type" value="Genomic_DNA"/>
</dbReference>
<dbReference type="InterPro" id="IPR054363">
    <property type="entry name" value="GH95_cat"/>
</dbReference>